<dbReference type="InterPro" id="IPR043129">
    <property type="entry name" value="ATPase_NBD"/>
</dbReference>
<feature type="domain" description="Actin-like protein N-terminal" evidence="1">
    <location>
        <begin position="61"/>
        <end position="146"/>
    </location>
</feature>
<dbReference type="AlphaFoldDB" id="A0A1M6YGY4"/>
<dbReference type="Proteomes" id="UP000184386">
    <property type="component" value="Unassembled WGS sequence"/>
</dbReference>
<accession>A0A1M6YGY4</accession>
<dbReference type="EMBL" id="FRAC01000025">
    <property type="protein sequence ID" value="SHL17370.1"/>
    <property type="molecule type" value="Genomic_DNA"/>
</dbReference>
<dbReference type="Pfam" id="PF17989">
    <property type="entry name" value="ALP_N"/>
    <property type="match status" value="1"/>
</dbReference>
<dbReference type="SUPFAM" id="SSF53067">
    <property type="entry name" value="Actin-like ATPase domain"/>
    <property type="match status" value="2"/>
</dbReference>
<name>A0A1M6YGY4_9FIRM</name>
<protein>
    <submittedName>
        <fullName evidence="2">Plasmid segregation actin-type ATPase ParM</fullName>
    </submittedName>
</protein>
<sequence>MYFKEQNILLCAIDHGFSTIKTPHFIFDNGVEEIGTEATLEAKTMECKDTFYKIGEGRLPMKDTKIEDEDYLLLTYAAIAKEIEYYGLSGEDEVRVVVAAGLPFTRFGEEKVSFSNYLKRGVVTFVYEGKTYFIEIEEVLLYPQCYAAVANILGKLAPNQLIVDIGSKTIDIIHNKNYVPVERECITIPEALINCMANVNKAVFRRKNRYLDESDIQDVMMTGTSNLPKEITEIVQDQLYIFAENVEAQLKENGFDPELTPIVYVGGGATVMKLFGRIRGANICYQEDVKANAIGYEYLALQKVYRWLHE</sequence>
<keyword evidence="3" id="KW-1185">Reference proteome</keyword>
<reference evidence="2 3" key="1">
    <citation type="submission" date="2016-11" db="EMBL/GenBank/DDBJ databases">
        <authorList>
            <person name="Jaros S."/>
            <person name="Januszkiewicz K."/>
            <person name="Wedrychowicz H."/>
        </authorList>
    </citation>
    <scope>NUCLEOTIDE SEQUENCE [LARGE SCALE GENOMIC DNA]</scope>
    <source>
        <strain evidence="2 3">DSM 15929</strain>
    </source>
</reference>
<evidence type="ECO:0000259" key="1">
    <source>
        <dbReference type="Pfam" id="PF17989"/>
    </source>
</evidence>
<evidence type="ECO:0000313" key="2">
    <source>
        <dbReference type="EMBL" id="SHL17370.1"/>
    </source>
</evidence>
<dbReference type="Gene3D" id="3.30.420.40">
    <property type="match status" value="2"/>
</dbReference>
<dbReference type="RefSeq" id="WP_073278985.1">
    <property type="nucleotide sequence ID" value="NZ_FRAC01000025.1"/>
</dbReference>
<organism evidence="2 3">
    <name type="scientific">Anaerocolumna jejuensis DSM 15929</name>
    <dbReference type="NCBI Taxonomy" id="1121322"/>
    <lineage>
        <taxon>Bacteria</taxon>
        <taxon>Bacillati</taxon>
        <taxon>Bacillota</taxon>
        <taxon>Clostridia</taxon>
        <taxon>Lachnospirales</taxon>
        <taxon>Lachnospiraceae</taxon>
        <taxon>Anaerocolumna</taxon>
    </lineage>
</organism>
<dbReference type="OrthoDB" id="9769994at2"/>
<dbReference type="STRING" id="1121322.SAMN02745136_04259"/>
<dbReference type="InterPro" id="IPR040607">
    <property type="entry name" value="ALP_N"/>
</dbReference>
<proteinExistence type="predicted"/>
<gene>
    <name evidence="2" type="ORF">SAMN02745136_04259</name>
</gene>
<evidence type="ECO:0000313" key="3">
    <source>
        <dbReference type="Proteomes" id="UP000184386"/>
    </source>
</evidence>